<accession>A0A3B1CJ25</accession>
<dbReference type="PANTHER" id="PTHR34352:SF1">
    <property type="entry name" value="PROTEIN YHFA"/>
    <property type="match status" value="1"/>
</dbReference>
<protein>
    <submittedName>
        <fullName evidence="1">OsmC/Ohr family protein</fullName>
    </submittedName>
</protein>
<dbReference type="InterPro" id="IPR036102">
    <property type="entry name" value="OsmC/Ohrsf"/>
</dbReference>
<dbReference type="SUPFAM" id="SSF82784">
    <property type="entry name" value="OsmC-like"/>
    <property type="match status" value="1"/>
</dbReference>
<proteinExistence type="predicted"/>
<dbReference type="EMBL" id="UOGD01000262">
    <property type="protein sequence ID" value="VAX23954.1"/>
    <property type="molecule type" value="Genomic_DNA"/>
</dbReference>
<dbReference type="Gene3D" id="3.30.300.20">
    <property type="match status" value="1"/>
</dbReference>
<dbReference type="Pfam" id="PF02566">
    <property type="entry name" value="OsmC"/>
    <property type="match status" value="1"/>
</dbReference>
<name>A0A3B1CJ25_9ZZZZ</name>
<reference evidence="1" key="1">
    <citation type="submission" date="2018-06" db="EMBL/GenBank/DDBJ databases">
        <authorList>
            <person name="Zhirakovskaya E."/>
        </authorList>
    </citation>
    <scope>NUCLEOTIDE SEQUENCE</scope>
</reference>
<dbReference type="InterPro" id="IPR003718">
    <property type="entry name" value="OsmC/Ohr_fam"/>
</dbReference>
<evidence type="ECO:0000313" key="1">
    <source>
        <dbReference type="EMBL" id="VAX23954.1"/>
    </source>
</evidence>
<dbReference type="AlphaFoldDB" id="A0A3B1CJ25"/>
<dbReference type="PANTHER" id="PTHR34352">
    <property type="entry name" value="PROTEIN YHFA"/>
    <property type="match status" value="1"/>
</dbReference>
<gene>
    <name evidence="1" type="ORF">MNBD_IGNAVI01-1221</name>
</gene>
<sequence length="142" mass="15683">MAQHSATIKQLQGITFAGKTDSNNWVMMDGPETFGGSNAAIRPKELLLLSLGGCTSADVIAILQKKRVKLDSYHLNISAESTETHPKVYTKIHLEYVFTGSNIKEKDVERAIELSQTIYCGVTAMLQKSIEITHSYKIVVPE</sequence>
<organism evidence="1">
    <name type="scientific">hydrothermal vent metagenome</name>
    <dbReference type="NCBI Taxonomy" id="652676"/>
    <lineage>
        <taxon>unclassified sequences</taxon>
        <taxon>metagenomes</taxon>
        <taxon>ecological metagenomes</taxon>
    </lineage>
</organism>
<dbReference type="InterPro" id="IPR015946">
    <property type="entry name" value="KH_dom-like_a/b"/>
</dbReference>